<comment type="caution">
    <text evidence="2">The sequence shown here is derived from an EMBL/GenBank/DDBJ whole genome shotgun (WGS) entry which is preliminary data.</text>
</comment>
<protein>
    <recommendedName>
        <fullName evidence="1">Glyoxalase-like domain-containing protein</fullName>
    </recommendedName>
</protein>
<evidence type="ECO:0000313" key="3">
    <source>
        <dbReference type="Proteomes" id="UP001401887"/>
    </source>
</evidence>
<evidence type="ECO:0000259" key="1">
    <source>
        <dbReference type="Pfam" id="PF13468"/>
    </source>
</evidence>
<proteinExistence type="predicted"/>
<reference evidence="2 3" key="1">
    <citation type="submission" date="2024-02" db="EMBL/GenBank/DDBJ databases">
        <title>Deinococcus carri NBRC 110142.</title>
        <authorList>
            <person name="Ichikawa N."/>
            <person name="Katano-Makiyama Y."/>
            <person name="Hidaka K."/>
        </authorList>
    </citation>
    <scope>NUCLEOTIDE SEQUENCE [LARGE SCALE GENOMIC DNA]</scope>
    <source>
        <strain evidence="2 3">NBRC 110142</strain>
    </source>
</reference>
<dbReference type="SUPFAM" id="SSF54593">
    <property type="entry name" value="Glyoxalase/Bleomycin resistance protein/Dihydroxybiphenyl dioxygenase"/>
    <property type="match status" value="1"/>
</dbReference>
<keyword evidence="3" id="KW-1185">Reference proteome</keyword>
<dbReference type="EMBL" id="BAABRP010000003">
    <property type="protein sequence ID" value="GAA5512753.1"/>
    <property type="molecule type" value="Genomic_DNA"/>
</dbReference>
<gene>
    <name evidence="2" type="ORF">Dcar01_01475</name>
</gene>
<dbReference type="Proteomes" id="UP001401887">
    <property type="component" value="Unassembled WGS sequence"/>
</dbReference>
<name>A0ABP9W9R2_9DEIO</name>
<evidence type="ECO:0000313" key="2">
    <source>
        <dbReference type="EMBL" id="GAA5512753.1"/>
    </source>
</evidence>
<sequence length="210" mass="22771">MTIPVPATLDHLVIAARTLDEGRAWLEGRLNVPLQPGGEHEQFGTHNALLSLGPDTYLEVIAVNPQAPAPPRPRWFGLDTPEVREELEDGPRLIHWVARVPDLAGLDLTPFGEALDLSRGQNRWTLTVPEDGRLPGGVVPSLIAWHTPPVATRLPDAGVRLERLTLGTPDPDGLRTLLDHLNFAGEVEVREAPQAELSALLVAPDGLVTL</sequence>
<feature type="domain" description="Glyoxalase-like" evidence="1">
    <location>
        <begin position="9"/>
        <end position="181"/>
    </location>
</feature>
<dbReference type="InterPro" id="IPR029068">
    <property type="entry name" value="Glyas_Bleomycin-R_OHBP_Dase"/>
</dbReference>
<dbReference type="InterPro" id="IPR025870">
    <property type="entry name" value="Glyoxalase-like_dom"/>
</dbReference>
<organism evidence="2 3">
    <name type="scientific">Deinococcus carri</name>
    <dbReference type="NCBI Taxonomy" id="1211323"/>
    <lineage>
        <taxon>Bacteria</taxon>
        <taxon>Thermotogati</taxon>
        <taxon>Deinococcota</taxon>
        <taxon>Deinococci</taxon>
        <taxon>Deinococcales</taxon>
        <taxon>Deinococcaceae</taxon>
        <taxon>Deinococcus</taxon>
    </lineage>
</organism>
<accession>A0ABP9W9R2</accession>
<dbReference type="RefSeq" id="WP_345463155.1">
    <property type="nucleotide sequence ID" value="NZ_BAABRP010000003.1"/>
</dbReference>
<dbReference type="Pfam" id="PF13468">
    <property type="entry name" value="Glyoxalase_3"/>
    <property type="match status" value="1"/>
</dbReference>
<dbReference type="Gene3D" id="3.10.180.10">
    <property type="entry name" value="2,3-Dihydroxybiphenyl 1,2-Dioxygenase, domain 1"/>
    <property type="match status" value="1"/>
</dbReference>